<evidence type="ECO:0000256" key="34">
    <source>
        <dbReference type="ARBA" id="ARBA00036634"/>
    </source>
</evidence>
<dbReference type="CDD" id="cd13720">
    <property type="entry name" value="PBP2_iGluR_NMDA_Nr3"/>
    <property type="match status" value="1"/>
</dbReference>
<dbReference type="GO" id="GO:0008360">
    <property type="term" value="P:regulation of cell shape"/>
    <property type="evidence" value="ECO:0007669"/>
    <property type="project" value="InterPro"/>
</dbReference>
<reference evidence="47 48" key="1">
    <citation type="submission" date="2019-06" db="EMBL/GenBank/DDBJ databases">
        <title>Draft genomes of female and male turbot (Scophthalmus maximus).</title>
        <authorList>
            <person name="Xu H."/>
            <person name="Xu X.-W."/>
            <person name="Shao C."/>
            <person name="Chen S."/>
        </authorList>
    </citation>
    <scope>NUCLEOTIDE SEQUENCE [LARGE SCALE GENOMIC DNA]</scope>
    <source>
        <strain evidence="47">Ysfricsl-2016a</strain>
        <tissue evidence="47">Blood</tissue>
    </source>
</reference>
<dbReference type="PANTHER" id="PTHR15592">
    <property type="entry name" value="MATRIN 3/NUCLEAR PROTEIN 220-RELATED"/>
    <property type="match status" value="1"/>
</dbReference>
<keyword evidence="15" id="KW-0832">Ubl conjugation</keyword>
<evidence type="ECO:0000256" key="29">
    <source>
        <dbReference type="ARBA" id="ARBA00023257"/>
    </source>
</evidence>
<feature type="compositionally biased region" description="Basic and acidic residues" evidence="44">
    <location>
        <begin position="1434"/>
        <end position="1444"/>
    </location>
</feature>
<evidence type="ECO:0000256" key="27">
    <source>
        <dbReference type="ARBA" id="ARBA00023187"/>
    </source>
</evidence>
<feature type="coiled-coil region" evidence="43">
    <location>
        <begin position="1345"/>
        <end position="1388"/>
    </location>
</feature>
<dbReference type="SUPFAM" id="SSF54928">
    <property type="entry name" value="RNA-binding domain, RBD"/>
    <property type="match status" value="3"/>
</dbReference>
<dbReference type="SUPFAM" id="SSF48317">
    <property type="entry name" value="Acid phosphatase/Vanadium-dependent haloperoxidase"/>
    <property type="match status" value="1"/>
</dbReference>
<keyword evidence="19" id="KW-0770">Synapse</keyword>
<feature type="region of interest" description="Disordered" evidence="44">
    <location>
        <begin position="1045"/>
        <end position="1105"/>
    </location>
</feature>
<evidence type="ECO:0000256" key="17">
    <source>
        <dbReference type="ARBA" id="ARBA00022989"/>
    </source>
</evidence>
<dbReference type="Gene3D" id="3.30.70.330">
    <property type="match status" value="4"/>
</dbReference>
<evidence type="ECO:0000313" key="48">
    <source>
        <dbReference type="Proteomes" id="UP000438429"/>
    </source>
</evidence>
<keyword evidence="31" id="KW-0407">Ion channel</keyword>
<keyword evidence="8" id="KW-0597">Phosphoprotein</keyword>
<evidence type="ECO:0000256" key="42">
    <source>
        <dbReference type="PROSITE-ProRule" id="PRU00176"/>
    </source>
</evidence>
<evidence type="ECO:0000256" key="35">
    <source>
        <dbReference type="ARBA" id="ARBA00069374"/>
    </source>
</evidence>
<dbReference type="Pfam" id="PF03285">
    <property type="entry name" value="Paralemmin"/>
    <property type="match status" value="2"/>
</dbReference>
<comment type="catalytic activity">
    <reaction evidence="33">
        <text>Na(+)(in) = Na(+)(out)</text>
        <dbReference type="Rhea" id="RHEA:34963"/>
        <dbReference type="ChEBI" id="CHEBI:29101"/>
    </reaction>
</comment>
<keyword evidence="17 45" id="KW-1133">Transmembrane helix</keyword>
<evidence type="ECO:0000256" key="2">
    <source>
        <dbReference type="ARBA" id="ARBA00004651"/>
    </source>
</evidence>
<evidence type="ECO:0000256" key="10">
    <source>
        <dbReference type="ARBA" id="ARBA00022692"/>
    </source>
</evidence>
<feature type="region of interest" description="Disordered" evidence="44">
    <location>
        <begin position="1142"/>
        <end position="1214"/>
    </location>
</feature>
<dbReference type="GO" id="GO:0045211">
    <property type="term" value="C:postsynaptic membrane"/>
    <property type="evidence" value="ECO:0007669"/>
    <property type="project" value="UniProtKB-SubCell"/>
</dbReference>
<accession>A0A6A4TC73</accession>
<keyword evidence="24" id="KW-0010">Activator</keyword>
<keyword evidence="25" id="KW-0675">Receptor</keyword>
<evidence type="ECO:0000256" key="13">
    <source>
        <dbReference type="ARBA" id="ARBA00022837"/>
    </source>
</evidence>
<dbReference type="SMART" id="SM00918">
    <property type="entry name" value="Lig_chan-Glu_bd"/>
    <property type="match status" value="1"/>
</dbReference>
<feature type="site" description="Interaction with the cone snail toxin Con-ikot-ikot" evidence="40">
    <location>
        <position position="407"/>
    </location>
</feature>
<dbReference type="Pfam" id="PF22976">
    <property type="entry name" value="RRM_10"/>
    <property type="match status" value="1"/>
</dbReference>
<evidence type="ECO:0000256" key="4">
    <source>
        <dbReference type="ARBA" id="ARBA00022448"/>
    </source>
</evidence>
<proteinExistence type="predicted"/>
<dbReference type="FunFam" id="3.30.70.330:FF:000018">
    <property type="entry name" value="Polypyrimidine tract-binding protein 2 isoform 1"/>
    <property type="match status" value="1"/>
</dbReference>
<feature type="transmembrane region" description="Helical" evidence="45">
    <location>
        <begin position="345"/>
        <end position="369"/>
    </location>
</feature>
<feature type="non-terminal residue" evidence="47">
    <location>
        <position position="1"/>
    </location>
</feature>
<evidence type="ECO:0000256" key="16">
    <source>
        <dbReference type="ARBA" id="ARBA00022884"/>
    </source>
</evidence>
<dbReference type="PRINTS" id="PR00177">
    <property type="entry name" value="NMDARECEPTOR"/>
</dbReference>
<keyword evidence="27" id="KW-0508">mRNA splicing</keyword>
<evidence type="ECO:0000256" key="37">
    <source>
        <dbReference type="ARBA" id="ARBA00081263"/>
    </source>
</evidence>
<evidence type="ECO:0000259" key="46">
    <source>
        <dbReference type="PROSITE" id="PS50102"/>
    </source>
</evidence>
<keyword evidence="7" id="KW-1017">Isopeptide bond</keyword>
<dbReference type="InterPro" id="IPR001508">
    <property type="entry name" value="Iono_Glu_rcpt_met"/>
</dbReference>
<dbReference type="FunFam" id="1.20.144.10:FF:000014">
    <property type="entry name" value="Phospholipid phosphatase-related protein type 3"/>
    <property type="match status" value="1"/>
</dbReference>
<feature type="compositionally biased region" description="Low complexity" evidence="44">
    <location>
        <begin position="1309"/>
        <end position="1320"/>
    </location>
</feature>
<comment type="catalytic activity">
    <reaction evidence="34">
        <text>Ca(2+)(in) = Ca(2+)(out)</text>
        <dbReference type="Rhea" id="RHEA:29671"/>
        <dbReference type="ChEBI" id="CHEBI:29108"/>
    </reaction>
</comment>
<dbReference type="InterPro" id="IPR055204">
    <property type="entry name" value="HNRNPL_RRM"/>
</dbReference>
<evidence type="ECO:0000256" key="40">
    <source>
        <dbReference type="PIRSR" id="PIRSR601508-2"/>
    </source>
</evidence>
<feature type="compositionally biased region" description="Polar residues" evidence="44">
    <location>
        <begin position="1089"/>
        <end position="1102"/>
    </location>
</feature>
<name>A0A6A4TC73_SCOMX</name>
<feature type="site" description="Crucial to convey clamshell closure to channel opening" evidence="40">
    <location>
        <position position="377"/>
    </location>
</feature>
<evidence type="ECO:0000256" key="11">
    <source>
        <dbReference type="ARBA" id="ARBA00022729"/>
    </source>
</evidence>
<evidence type="ECO:0000256" key="41">
    <source>
        <dbReference type="PIRSR" id="PIRSR601508-3"/>
    </source>
</evidence>
<dbReference type="Gene3D" id="1.20.144.10">
    <property type="entry name" value="Phosphatidic acid phosphatase type 2/haloperoxidase"/>
    <property type="match status" value="1"/>
</dbReference>
<feature type="region of interest" description="Disordered" evidence="44">
    <location>
        <begin position="1305"/>
        <end position="1344"/>
    </location>
</feature>
<dbReference type="GO" id="GO:0006397">
    <property type="term" value="P:mRNA processing"/>
    <property type="evidence" value="ECO:0007669"/>
    <property type="project" value="UniProtKB-KW"/>
</dbReference>
<dbReference type="GO" id="GO:1903312">
    <property type="term" value="P:negative regulation of mRNA metabolic process"/>
    <property type="evidence" value="ECO:0007669"/>
    <property type="project" value="UniProtKB-ARBA"/>
</dbReference>
<dbReference type="InterPro" id="IPR000326">
    <property type="entry name" value="PAP2/HPO"/>
</dbReference>
<dbReference type="InterPro" id="IPR035001">
    <property type="entry name" value="PTBP1_RRM3"/>
</dbReference>
<keyword evidence="28" id="KW-0539">Nucleus</keyword>
<feature type="domain" description="RRM" evidence="46">
    <location>
        <begin position="2070"/>
        <end position="2145"/>
    </location>
</feature>
<gene>
    <name evidence="47" type="ORF">F2P81_003235</name>
</gene>
<feature type="compositionally biased region" description="Gly residues" evidence="44">
    <location>
        <begin position="1069"/>
        <end position="1079"/>
    </location>
</feature>
<feature type="transmembrane region" description="Helical" evidence="45">
    <location>
        <begin position="882"/>
        <end position="902"/>
    </location>
</feature>
<dbReference type="FunFam" id="3.30.70.330:FF:000162">
    <property type="entry name" value="polypyrimidine tract-binding protein 1 isoform X2"/>
    <property type="match status" value="1"/>
</dbReference>
<dbReference type="InterPro" id="IPR004965">
    <property type="entry name" value="Paralemmin"/>
</dbReference>
<evidence type="ECO:0000256" key="45">
    <source>
        <dbReference type="SAM" id="Phobius"/>
    </source>
</evidence>
<feature type="region of interest" description="Disordered" evidence="44">
    <location>
        <begin position="931"/>
        <end position="963"/>
    </location>
</feature>
<dbReference type="InterPro" id="IPR006536">
    <property type="entry name" value="HnRNP-L/PTB"/>
</dbReference>
<dbReference type="FunFam" id="3.40.190.10:FF:000066">
    <property type="entry name" value="Glutamate receptor ionotropic, NMDA 3A"/>
    <property type="match status" value="1"/>
</dbReference>
<evidence type="ECO:0000256" key="33">
    <source>
        <dbReference type="ARBA" id="ARBA00036239"/>
    </source>
</evidence>
<evidence type="ECO:0000256" key="8">
    <source>
        <dbReference type="ARBA" id="ARBA00022553"/>
    </source>
</evidence>
<evidence type="ECO:0000256" key="3">
    <source>
        <dbReference type="ARBA" id="ARBA00019540"/>
    </source>
</evidence>
<dbReference type="InterPro" id="IPR035979">
    <property type="entry name" value="RBD_domain_sf"/>
</dbReference>
<evidence type="ECO:0000256" key="44">
    <source>
        <dbReference type="SAM" id="MobiDB-lite"/>
    </source>
</evidence>
<dbReference type="SUPFAM" id="SSF53850">
    <property type="entry name" value="Periplasmic binding protein-like II"/>
    <property type="match status" value="1"/>
</dbReference>
<dbReference type="Pfam" id="PF01569">
    <property type="entry name" value="PAP2"/>
    <property type="match status" value="1"/>
</dbReference>
<dbReference type="GO" id="GO:0008380">
    <property type="term" value="P:RNA splicing"/>
    <property type="evidence" value="ECO:0007669"/>
    <property type="project" value="UniProtKB-KW"/>
</dbReference>
<dbReference type="CDD" id="cd12693">
    <property type="entry name" value="RRM2_PTBP1_like"/>
    <property type="match status" value="1"/>
</dbReference>
<dbReference type="GO" id="GO:0010629">
    <property type="term" value="P:negative regulation of gene expression"/>
    <property type="evidence" value="ECO:0007669"/>
    <property type="project" value="UniProtKB-ARBA"/>
</dbReference>
<keyword evidence="30" id="KW-1071">Ligand-gated ion channel</keyword>
<dbReference type="GO" id="GO:0003723">
    <property type="term" value="F:RNA binding"/>
    <property type="evidence" value="ECO:0007669"/>
    <property type="project" value="UniProtKB-UniRule"/>
</dbReference>
<dbReference type="Gene3D" id="3.40.190.10">
    <property type="entry name" value="Periplasmic binding protein-like II"/>
    <property type="match status" value="2"/>
</dbReference>
<evidence type="ECO:0000256" key="9">
    <source>
        <dbReference type="ARBA" id="ARBA00022664"/>
    </source>
</evidence>
<evidence type="ECO:0000256" key="20">
    <source>
        <dbReference type="ARBA" id="ARBA00023054"/>
    </source>
</evidence>
<evidence type="ECO:0000256" key="30">
    <source>
        <dbReference type="ARBA" id="ARBA00023286"/>
    </source>
</evidence>
<evidence type="ECO:0000256" key="38">
    <source>
        <dbReference type="ARBA" id="ARBA00081887"/>
    </source>
</evidence>
<dbReference type="FunFam" id="3.30.70.330:FF:000036">
    <property type="entry name" value="polypyrimidine tract-binding protein 1 isoform X2"/>
    <property type="match status" value="1"/>
</dbReference>
<dbReference type="CDD" id="cd03384">
    <property type="entry name" value="PAP2_wunen"/>
    <property type="match status" value="1"/>
</dbReference>
<keyword evidence="20 43" id="KW-0175">Coiled coil</keyword>
<feature type="compositionally biased region" description="Basic and acidic residues" evidence="44">
    <location>
        <begin position="932"/>
        <end position="951"/>
    </location>
</feature>
<feature type="transmembrane region" description="Helical" evidence="45">
    <location>
        <begin position="275"/>
        <end position="294"/>
    </location>
</feature>
<dbReference type="InterPro" id="IPR001320">
    <property type="entry name" value="Iontro_rcpt_C"/>
</dbReference>
<protein>
    <recommendedName>
        <fullName evidence="35">Phospholipid phosphatase-related protein type 3</fullName>
    </recommendedName>
    <alternativeName>
        <fullName evidence="36">Inactive phospholipid phosphatase PLPPR3</fullName>
    </alternativeName>
    <alternativeName>
        <fullName evidence="37">Lipid phosphate phosphatase-related protein type 3</fullName>
    </alternativeName>
    <alternativeName>
        <fullName evidence="38">Plasticity-related gene 2 protein</fullName>
    </alternativeName>
    <alternativeName>
        <fullName evidence="3">Polypyrimidine tract-binding protein 1</fullName>
    </alternativeName>
</protein>
<evidence type="ECO:0000256" key="39">
    <source>
        <dbReference type="PIRSR" id="PIRSR601508-1"/>
    </source>
</evidence>
<keyword evidence="11" id="KW-0732">Signal</keyword>
<comment type="subcellular location">
    <subcellularLocation>
        <location evidence="2">Cell membrane</location>
        <topology evidence="2">Multi-pass membrane protein</topology>
    </subcellularLocation>
    <subcellularLocation>
        <location evidence="1">Nucleus</location>
    </subcellularLocation>
    <subcellularLocation>
        <location evidence="32">Postsynaptic cell membrane</location>
    </subcellularLocation>
</comment>
<evidence type="ECO:0000256" key="14">
    <source>
        <dbReference type="ARBA" id="ARBA00022842"/>
    </source>
</evidence>
<feature type="compositionally biased region" description="Pro residues" evidence="44">
    <location>
        <begin position="1321"/>
        <end position="1339"/>
    </location>
</feature>
<dbReference type="GO" id="GO:0005634">
    <property type="term" value="C:nucleus"/>
    <property type="evidence" value="ECO:0007669"/>
    <property type="project" value="UniProtKB-SubCell"/>
</dbReference>
<organism evidence="47 48">
    <name type="scientific">Scophthalmus maximus</name>
    <name type="common">Turbot</name>
    <name type="synonym">Psetta maxima</name>
    <dbReference type="NCBI Taxonomy" id="52904"/>
    <lineage>
        <taxon>Eukaryota</taxon>
        <taxon>Metazoa</taxon>
        <taxon>Chordata</taxon>
        <taxon>Craniata</taxon>
        <taxon>Vertebrata</taxon>
        <taxon>Euteleostomi</taxon>
        <taxon>Actinopterygii</taxon>
        <taxon>Neopterygii</taxon>
        <taxon>Teleostei</taxon>
        <taxon>Neoteleostei</taxon>
        <taxon>Acanthomorphata</taxon>
        <taxon>Carangaria</taxon>
        <taxon>Pleuronectiformes</taxon>
        <taxon>Pleuronectoidei</taxon>
        <taxon>Scophthalmidae</taxon>
        <taxon>Scophthalmus</taxon>
    </lineage>
</organism>
<dbReference type="GO" id="GO:0015276">
    <property type="term" value="F:ligand-gated monoatomic ion channel activity"/>
    <property type="evidence" value="ECO:0007669"/>
    <property type="project" value="InterPro"/>
</dbReference>
<dbReference type="NCBIfam" id="TIGR01649">
    <property type="entry name" value="hnRNP-L_PTB"/>
    <property type="match status" value="1"/>
</dbReference>
<dbReference type="InterPro" id="IPR036938">
    <property type="entry name" value="PAP2/HPO_sf"/>
</dbReference>
<dbReference type="Proteomes" id="UP000438429">
    <property type="component" value="Unassembled WGS sequence"/>
</dbReference>
<evidence type="ECO:0000256" key="19">
    <source>
        <dbReference type="ARBA" id="ARBA00023018"/>
    </source>
</evidence>
<dbReference type="PROSITE" id="PS50102">
    <property type="entry name" value="RRM"/>
    <property type="match status" value="4"/>
</dbReference>
<evidence type="ECO:0000313" key="47">
    <source>
        <dbReference type="EMBL" id="KAF0044077.1"/>
    </source>
</evidence>
<evidence type="ECO:0000256" key="31">
    <source>
        <dbReference type="ARBA" id="ARBA00023303"/>
    </source>
</evidence>
<evidence type="ECO:0000256" key="26">
    <source>
        <dbReference type="ARBA" id="ARBA00023180"/>
    </source>
</evidence>
<dbReference type="FunFam" id="3.40.190.10:FF:000045">
    <property type="entry name" value="Putative glutamate receptor ionotropic NMDA 3A"/>
    <property type="match status" value="1"/>
</dbReference>
<evidence type="ECO:0000256" key="22">
    <source>
        <dbReference type="ARBA" id="ARBA00023136"/>
    </source>
</evidence>
<evidence type="ECO:0000256" key="28">
    <source>
        <dbReference type="ARBA" id="ARBA00023242"/>
    </source>
</evidence>
<sequence>FLSNTSFTGGTGLIQVDAGYSRVLSSQLFHVWSLKRGALGQPAWVTVGQWTRGRLELEGGILGLVGGFGRNQGQGLGAGVRGGDGQGDGNIGGRWRPGLSVEGHRLRVVTLVEHPFVFTREVDEDGLCPAGQLCLDPRTNRTDIIHSLFNQLHNPNATVAEWGGKDLPEDLRKCCYGYCIDLLEKLAEDMGFTYDLYIVGDGKYGASSGTGRWTGLVGDLLSGTADMAVTSFSINSARSRVIDFTSPFYSTSLGILVRSRDTAAPIGAFMWPLHWSMWVGIFVTLHLTALFLTLYEWNSPFGMTPHGRNRLRVFSYSSALNLCYAILFGRTVATKTPKCWTGRFLMNLWAIFCLLVLSSYTANLAAVMVGEKTFEQVSGIHDDKLHHPSLGFRFGTVRESSAEDYMKKSFPEMHDYMRRYNQPTTPNGVHMLKTDPPSLDAFIMDKALLDFEVSIDADCKLLTVGKPFAIEGYGIGLPQGSPLTRNMSEFVSRYKSEGFMDMLHDKWYKVVPCGKRVFAVTETLQMGIQHFSGLFVLLCMGVGGALLTLAGEHTFYHLVIPRLRRTHTLQYWLHTSQKIHRALHTTYEDVGKELTGLDQNPSSCISENCTLHRKHHHPPPPPSPPTSLPASTTAGDTSNSSPSHEPKEKRVHFDLDTLHSYRLRTHTASVENAIQFDTAAQGNVVGCDWAHPKMTSPKNKAKKKPPKDSMTLLPCFYFVEIMMGEGLMYCMQSKMKSCPKSESSINAGGCNFNSFLRRTVRFVALVTDVIQLATGYHAPFFLTVCQPNYTAPGVSCDNNAYVTQDVCMGKDQYAIMSARKTFPSQHATLCGFAAVYISMYFNASIGSTTKLLKPLLVFAFCMAAGLAGLTQITQHRSHPIDVYVGYVIGAGIGVYLAVYAVGNFKASDEDASSLQRLAPAQQKDGLRVLSQRSHDSLYRKTPRVSESREELGAGLGSGARSKVRREKASLASLKRASADVELLATRGPMGKETMVTFSNTLPRVANGNSPISPSEEPATAQRHMTFHVPFDPQKSRQLVSEWKQRSLELRSQSSRDEEEGADERDMGDEGGGAGGGGGGDGDKGMPSSLYPTVQANKGTATPTGARMVVSPPLVYIPEEACRPPPVSPKSAKTRAKWLSLTEGGSAKEPGAGPIAVSTPRVPNLPPNQPPSQQRITQVIAMSKQQGHGPIASSAKTSEGGSSSGGGSSCSESPYYRIPSDRDSCTGSNPGSIAGSGSIVTIDAHAPHHPVVRVSATNGKPWEWRNTISGNMMAADTAGDKHRAALQRQDNISHYRDYRTLPMKTDSLCSSSASGSAEGGPELPPPPLPASSSPLPPPPQLSMAEVSQEEKLLAIAEKRKKQTEIENKRRQLDDDRRQLQHLKSKALRERWLLDGAPAEEETQKRLHEDEVKTKLLEQVILRLEQEIEELETDEPENKGVAKENGGENGVVQTSGQTPKREVTGIEATLLGPSPDQASADNPVTLVFMGYKTVEEEQETRTALGMEGVDGNVKAEFVVIEDGEAKAGGEAATEEQAPPNGSMAEKEKPFCKKIKRACRPTSASDLQFFSCAMDGRLDADLYPLGSGYVPEIDSVHDISVGTKRGSDELFSSCISNGPYIMNSANGNDSKKFKGDVRSPGVPSRVVHVRKLPNDINEAEVISLGLPFGKVTNLLMLKGKNQAFLELISEECAQTMVSYYSSATPVIRNHPIYMQYSTHKELKTDNSPNQVRAQAALQAVNALHGGGMGVGPMAIPTDVASMGGAVGQSPVLRVIVENLFYPVTLDVLHQIFSKFGTVLKIITFTKNNQFQALIQYGDGMTAQHAKLSLDGQNIYNACCTLRISFSKLTSLNVKYNNDKSRDYTRPDLPTADSQAALDHQAMAAAFGSQGIISASPYGGAHAFPPTFAIQQAGLSMPGIPGALASLGMGHGGMAAAAAAAASRLGLSGLTATGGHNVLLVSNLNPESVTPHCLFILFGVYGDVMRVKILFNKKENALIQMSDGTQAQLAMSHLNGQRLHGRAMRATLSKHTTVQLPREGHEEQGLTKDYSNSPLHRFKKPGSKNYSNIFPPSATLHLSNIPPSVVEEDLRRLFASSGATVKAFKFFQKDRKMALIQMGSVEEAIESLIEFHNHDLGENHHLRVSFSKSTI</sequence>
<dbReference type="GO" id="GO:0038023">
    <property type="term" value="F:signaling receptor activity"/>
    <property type="evidence" value="ECO:0007669"/>
    <property type="project" value="InterPro"/>
</dbReference>
<keyword evidence="26" id="KW-0325">Glycoprotein</keyword>
<comment type="caution">
    <text evidence="47">The sequence shown here is derived from an EMBL/GenBank/DDBJ whole genome shotgun (WGS) entry which is preliminary data.</text>
</comment>
<evidence type="ECO:0000256" key="7">
    <source>
        <dbReference type="ARBA" id="ARBA00022499"/>
    </source>
</evidence>
<feature type="region of interest" description="Disordered" evidence="44">
    <location>
        <begin position="1430"/>
        <end position="1456"/>
    </location>
</feature>
<evidence type="ECO:0000256" key="21">
    <source>
        <dbReference type="ARBA" id="ARBA00023065"/>
    </source>
</evidence>
<keyword evidence="9" id="KW-0507">mRNA processing</keyword>
<keyword evidence="4" id="KW-0813">Transport</keyword>
<dbReference type="Pfam" id="PF00060">
    <property type="entry name" value="Lig_chan"/>
    <property type="match status" value="1"/>
</dbReference>
<feature type="domain" description="RRM" evidence="46">
    <location>
        <begin position="1642"/>
        <end position="1716"/>
    </location>
</feature>
<keyword evidence="13" id="KW-0106">Calcium</keyword>
<feature type="region of interest" description="Disordered" evidence="44">
    <location>
        <begin position="1523"/>
        <end position="1544"/>
    </location>
</feature>
<keyword evidence="6" id="KW-0678">Repressor</keyword>
<feature type="binding site" evidence="39">
    <location>
        <position position="401"/>
    </location>
    <ligand>
        <name>L-glutamate</name>
        <dbReference type="ChEBI" id="CHEBI:29985"/>
    </ligand>
</feature>
<feature type="binding site" evidence="39">
    <location>
        <position position="233"/>
    </location>
    <ligand>
        <name>L-glutamate</name>
        <dbReference type="ChEBI" id="CHEBI:29985"/>
    </ligand>
</feature>
<dbReference type="InterPro" id="IPR019594">
    <property type="entry name" value="Glu/Gly-bd"/>
</dbReference>
<dbReference type="Pfam" id="PF13893">
    <property type="entry name" value="RRM_5"/>
    <property type="match status" value="1"/>
</dbReference>
<keyword evidence="29" id="KW-0628">Postsynaptic cell membrane</keyword>
<dbReference type="InterPro" id="IPR021790">
    <property type="entry name" value="PTBP1-like_RRM2"/>
</dbReference>
<keyword evidence="14" id="KW-0460">Magnesium</keyword>
<keyword evidence="5" id="KW-1003">Cell membrane</keyword>
<evidence type="ECO:0000256" key="36">
    <source>
        <dbReference type="ARBA" id="ARBA00079138"/>
    </source>
</evidence>
<feature type="disulfide bond" evidence="41">
    <location>
        <begin position="459"/>
        <end position="513"/>
    </location>
</feature>
<evidence type="ECO:0000256" key="6">
    <source>
        <dbReference type="ARBA" id="ARBA00022491"/>
    </source>
</evidence>
<feature type="domain" description="RRM" evidence="46">
    <location>
        <begin position="1769"/>
        <end position="1845"/>
    </location>
</feature>
<keyword evidence="22 45" id="KW-0472">Membrane</keyword>
<evidence type="ECO:0000256" key="23">
    <source>
        <dbReference type="ARBA" id="ARBA00023157"/>
    </source>
</evidence>
<evidence type="ECO:0000256" key="24">
    <source>
        <dbReference type="ARBA" id="ARBA00023159"/>
    </source>
</evidence>
<dbReference type="FunFam" id="3.30.70.330:FF:000032">
    <property type="entry name" value="Polypyrimidine tract-binding protein 2 isoform 1"/>
    <property type="match status" value="1"/>
</dbReference>
<evidence type="ECO:0000256" key="18">
    <source>
        <dbReference type="ARBA" id="ARBA00022990"/>
    </source>
</evidence>
<feature type="region of interest" description="Disordered" evidence="44">
    <location>
        <begin position="610"/>
        <end position="649"/>
    </location>
</feature>
<feature type="binding site" evidence="39">
    <location>
        <position position="445"/>
    </location>
    <ligand>
        <name>L-glutamate</name>
        <dbReference type="ChEBI" id="CHEBI:29985"/>
    </ligand>
</feature>
<dbReference type="InterPro" id="IPR012677">
    <property type="entry name" value="Nucleotide-bd_a/b_plait_sf"/>
</dbReference>
<keyword evidence="23 41" id="KW-1015">Disulfide bond</keyword>
<evidence type="ECO:0000256" key="1">
    <source>
        <dbReference type="ARBA" id="ARBA00004123"/>
    </source>
</evidence>
<feature type="compositionally biased region" description="Acidic residues" evidence="44">
    <location>
        <begin position="1056"/>
        <end position="1068"/>
    </location>
</feature>
<feature type="transmembrane region" description="Helical" evidence="45">
    <location>
        <begin position="851"/>
        <end position="870"/>
    </location>
</feature>
<evidence type="ECO:0000256" key="32">
    <source>
        <dbReference type="ARBA" id="ARBA00034100"/>
    </source>
</evidence>
<keyword evidence="18" id="KW-0007">Acetylation</keyword>
<evidence type="ECO:0000256" key="12">
    <source>
        <dbReference type="ARBA" id="ARBA00022737"/>
    </source>
</evidence>
<evidence type="ECO:0000256" key="25">
    <source>
        <dbReference type="ARBA" id="ARBA00023170"/>
    </source>
</evidence>
<dbReference type="SMART" id="SM00079">
    <property type="entry name" value="PBPe"/>
    <property type="match status" value="1"/>
</dbReference>
<dbReference type="Pfam" id="PF10613">
    <property type="entry name" value="Lig_chan-Glu_bd"/>
    <property type="match status" value="1"/>
</dbReference>
<keyword evidence="21" id="KW-0406">Ion transport</keyword>
<keyword evidence="10 45" id="KW-0812">Transmembrane</keyword>
<dbReference type="SMART" id="SM00014">
    <property type="entry name" value="acidPPc"/>
    <property type="match status" value="1"/>
</dbReference>
<evidence type="ECO:0000256" key="5">
    <source>
        <dbReference type="ARBA" id="ARBA00022475"/>
    </source>
</evidence>
<dbReference type="InterPro" id="IPR000504">
    <property type="entry name" value="RRM_dom"/>
</dbReference>
<feature type="domain" description="RRM" evidence="46">
    <location>
        <begin position="1953"/>
        <end position="2027"/>
    </location>
</feature>
<dbReference type="EMBL" id="VEVO01000003">
    <property type="protein sequence ID" value="KAF0044077.1"/>
    <property type="molecule type" value="Genomic_DNA"/>
</dbReference>
<evidence type="ECO:0000256" key="43">
    <source>
        <dbReference type="SAM" id="Coils"/>
    </source>
</evidence>
<feature type="transmembrane region" description="Helical" evidence="45">
    <location>
        <begin position="314"/>
        <end position="333"/>
    </location>
</feature>
<dbReference type="Pfam" id="PF11835">
    <property type="entry name" value="RRM_8"/>
    <property type="match status" value="1"/>
</dbReference>
<feature type="compositionally biased region" description="Low complexity" evidence="44">
    <location>
        <begin position="1526"/>
        <end position="1535"/>
    </location>
</feature>
<evidence type="ECO:0000256" key="15">
    <source>
        <dbReference type="ARBA" id="ARBA00022843"/>
    </source>
</evidence>
<feature type="binding site" evidence="39">
    <location>
        <position position="238"/>
    </location>
    <ligand>
        <name>L-glutamate</name>
        <dbReference type="ChEBI" id="CHEBI:29985"/>
    </ligand>
</feature>
<dbReference type="SMART" id="SM00360">
    <property type="entry name" value="RRM"/>
    <property type="match status" value="4"/>
</dbReference>
<keyword evidence="16 42" id="KW-0694">RNA-binding</keyword>
<dbReference type="CDD" id="cd12695">
    <property type="entry name" value="RRM3_PTBP1"/>
    <property type="match status" value="1"/>
</dbReference>
<keyword evidence="12" id="KW-0677">Repeat</keyword>